<sequence length="81" mass="9566">MQSGKNHSPGNCQTQTLPSDCQTEKHDWSLQTTRLHCTRVQWRPLSFVFPICFHFVIIPLTVDRGIFSSKEIPWMDLLHRW</sequence>
<reference evidence="3" key="1">
    <citation type="submission" date="2023-05" db="EMBL/GenBank/DDBJ databases">
        <authorList>
            <person name="Stuckert A."/>
        </authorList>
    </citation>
    <scope>NUCLEOTIDE SEQUENCE</scope>
</reference>
<organism evidence="3 4">
    <name type="scientific">Staurois parvus</name>
    <dbReference type="NCBI Taxonomy" id="386267"/>
    <lineage>
        <taxon>Eukaryota</taxon>
        <taxon>Metazoa</taxon>
        <taxon>Chordata</taxon>
        <taxon>Craniata</taxon>
        <taxon>Vertebrata</taxon>
        <taxon>Euteleostomi</taxon>
        <taxon>Amphibia</taxon>
        <taxon>Batrachia</taxon>
        <taxon>Anura</taxon>
        <taxon>Neobatrachia</taxon>
        <taxon>Ranoidea</taxon>
        <taxon>Ranidae</taxon>
        <taxon>Staurois</taxon>
    </lineage>
</organism>
<feature type="transmembrane region" description="Helical" evidence="2">
    <location>
        <begin position="44"/>
        <end position="62"/>
    </location>
</feature>
<gene>
    <name evidence="3" type="ORF">SPARVUS_LOCUS10389867</name>
</gene>
<comment type="caution">
    <text evidence="3">The sequence shown here is derived from an EMBL/GenBank/DDBJ whole genome shotgun (WGS) entry which is preliminary data.</text>
</comment>
<dbReference type="Proteomes" id="UP001162483">
    <property type="component" value="Unassembled WGS sequence"/>
</dbReference>
<protein>
    <submittedName>
        <fullName evidence="3">Uncharacterized protein</fullName>
    </submittedName>
</protein>
<feature type="region of interest" description="Disordered" evidence="1">
    <location>
        <begin position="1"/>
        <end position="20"/>
    </location>
</feature>
<evidence type="ECO:0000313" key="3">
    <source>
        <dbReference type="EMBL" id="CAI9586590.1"/>
    </source>
</evidence>
<dbReference type="EMBL" id="CATNWA010015765">
    <property type="protein sequence ID" value="CAI9586590.1"/>
    <property type="molecule type" value="Genomic_DNA"/>
</dbReference>
<evidence type="ECO:0000256" key="2">
    <source>
        <dbReference type="SAM" id="Phobius"/>
    </source>
</evidence>
<keyword evidence="2" id="KW-0472">Membrane</keyword>
<name>A0ABN9ERJ9_9NEOB</name>
<evidence type="ECO:0000313" key="4">
    <source>
        <dbReference type="Proteomes" id="UP001162483"/>
    </source>
</evidence>
<keyword evidence="2" id="KW-1133">Transmembrane helix</keyword>
<accession>A0ABN9ERJ9</accession>
<proteinExistence type="predicted"/>
<keyword evidence="2" id="KW-0812">Transmembrane</keyword>
<keyword evidence="4" id="KW-1185">Reference proteome</keyword>
<evidence type="ECO:0000256" key="1">
    <source>
        <dbReference type="SAM" id="MobiDB-lite"/>
    </source>
</evidence>